<evidence type="ECO:0008006" key="3">
    <source>
        <dbReference type="Google" id="ProtNLM"/>
    </source>
</evidence>
<dbReference type="Proteomes" id="UP000812013">
    <property type="component" value="Unassembled WGS sequence"/>
</dbReference>
<evidence type="ECO:0000313" key="1">
    <source>
        <dbReference type="EMBL" id="MBW5487058.1"/>
    </source>
</evidence>
<dbReference type="InterPro" id="IPR057561">
    <property type="entry name" value="NADase_transloc"/>
</dbReference>
<sequence length="255" mass="27928">MEPEEPEPEPGDLICGQCRAGNIPTRNYCRRCGASLLDARVAPKPPWWRRLLRRRRRRYAPGERPAAPRQWRLPRFVPLLAVLLLLAGGGSLFRAEALRAVEAVRDRLASPQQLHAVRVTASSAQAGHDPALAVDGTTDKYWAPDTAGAGQGEFLEATFAGPVRLLDLVVHPGSSPVAEKFLQQGRPAALQFTATDREGRATSRTVRLADVPGQQRFHFAVSDVVTLRITVQGAYGTEGAGRRVALAEVEFFKRP</sequence>
<dbReference type="InterPro" id="IPR008979">
    <property type="entry name" value="Galactose-bd-like_sf"/>
</dbReference>
<dbReference type="EMBL" id="WTFF01000599">
    <property type="protein sequence ID" value="MBW5487058.1"/>
    <property type="molecule type" value="Genomic_DNA"/>
</dbReference>
<accession>A0ABS6ZH28</accession>
<keyword evidence="2" id="KW-1185">Reference proteome</keyword>
<dbReference type="SUPFAM" id="SSF49785">
    <property type="entry name" value="Galactose-binding domain-like"/>
    <property type="match status" value="1"/>
</dbReference>
<protein>
    <recommendedName>
        <fullName evidence="3">Zinc ribbon domain-containing protein</fullName>
    </recommendedName>
</protein>
<comment type="caution">
    <text evidence="1">The sequence shown here is derived from an EMBL/GenBank/DDBJ whole genome shotgun (WGS) entry which is preliminary data.</text>
</comment>
<dbReference type="Gene3D" id="2.60.120.260">
    <property type="entry name" value="Galactose-binding domain-like"/>
    <property type="match status" value="1"/>
</dbReference>
<proteinExistence type="predicted"/>
<name>A0ABS6ZH28_9ACTN</name>
<reference evidence="1 2" key="1">
    <citation type="submission" date="2019-12" db="EMBL/GenBank/DDBJ databases">
        <title>Genome sequence of Streptomyces bambusae.</title>
        <authorList>
            <person name="Bansal K."/>
            <person name="Choksket S."/>
            <person name="Korpole S."/>
            <person name="Patil P.B."/>
        </authorList>
    </citation>
    <scope>NUCLEOTIDE SEQUENCE [LARGE SCALE GENOMIC DNA]</scope>
    <source>
        <strain evidence="1 2">SK60</strain>
    </source>
</reference>
<gene>
    <name evidence="1" type="ORF">GPJ59_35900</name>
</gene>
<dbReference type="NCBIfam" id="NF047619">
    <property type="entry name" value="NADase_discoid"/>
    <property type="match status" value="1"/>
</dbReference>
<organism evidence="1 2">
    <name type="scientific">Streptomyces bambusae</name>
    <dbReference type="NCBI Taxonomy" id="1550616"/>
    <lineage>
        <taxon>Bacteria</taxon>
        <taxon>Bacillati</taxon>
        <taxon>Actinomycetota</taxon>
        <taxon>Actinomycetes</taxon>
        <taxon>Kitasatosporales</taxon>
        <taxon>Streptomycetaceae</taxon>
        <taxon>Streptomyces</taxon>
    </lineage>
</organism>
<evidence type="ECO:0000313" key="2">
    <source>
        <dbReference type="Proteomes" id="UP000812013"/>
    </source>
</evidence>